<protein>
    <submittedName>
        <fullName evidence="1">Uncharacterized protein</fullName>
    </submittedName>
</protein>
<gene>
    <name evidence="1" type="ORF">SPIL2461_LOCUS8080</name>
</gene>
<dbReference type="InterPro" id="IPR036910">
    <property type="entry name" value="HMG_box_dom_sf"/>
</dbReference>
<name>A0A812P292_SYMPI</name>
<dbReference type="Proteomes" id="UP000649617">
    <property type="component" value="Unassembled WGS sequence"/>
</dbReference>
<organism evidence="1 2">
    <name type="scientific">Symbiodinium pilosum</name>
    <name type="common">Dinoflagellate</name>
    <dbReference type="NCBI Taxonomy" id="2952"/>
    <lineage>
        <taxon>Eukaryota</taxon>
        <taxon>Sar</taxon>
        <taxon>Alveolata</taxon>
        <taxon>Dinophyceae</taxon>
        <taxon>Suessiales</taxon>
        <taxon>Symbiodiniaceae</taxon>
        <taxon>Symbiodinium</taxon>
    </lineage>
</organism>
<proteinExistence type="predicted"/>
<dbReference type="OrthoDB" id="447820at2759"/>
<accession>A0A812P292</accession>
<reference evidence="1" key="1">
    <citation type="submission" date="2021-02" db="EMBL/GenBank/DDBJ databases">
        <authorList>
            <person name="Dougan E. K."/>
            <person name="Rhodes N."/>
            <person name="Thang M."/>
            <person name="Chan C."/>
        </authorList>
    </citation>
    <scope>NUCLEOTIDE SEQUENCE</scope>
</reference>
<comment type="caution">
    <text evidence="1">The sequence shown here is derived from an EMBL/GenBank/DDBJ whole genome shotgun (WGS) entry which is preliminary data.</text>
</comment>
<dbReference type="EMBL" id="CAJNIZ010013027">
    <property type="protein sequence ID" value="CAE7342088.1"/>
    <property type="molecule type" value="Genomic_DNA"/>
</dbReference>
<keyword evidence="2" id="KW-1185">Reference proteome</keyword>
<evidence type="ECO:0000313" key="1">
    <source>
        <dbReference type="EMBL" id="CAE7342088.1"/>
    </source>
</evidence>
<dbReference type="SUPFAM" id="SSF47095">
    <property type="entry name" value="HMG-box"/>
    <property type="match status" value="1"/>
</dbReference>
<sequence>MDTVSCVETLRSRLKMKARDLLASDSPWQRSTNADLVAECLRVLSGSAGWDVVLGYQNLLQAPVTDPCWFSEAGIHKQDCVSLLLIGAADSWRRLVLPYTCLPWQLFALANKPTADALATLRSLQLQHGACDRCVDPLFSQVFFQWVLNEGVTLEVKMARLKHLQQVLWDTLLELPTSTVAVERSHANIQVDVGNHKAVPKRPSNTQADSYICHCFLEHNFLKSHVEDAVLGTAGGRVKRIMRARMFESAAPGSGVAIARNNFNEDGTVRRRPGMLKGMLQVKGGRVTKQRSKPKKVSAYNAFQKSRKHLWARRRLSADENSSLNKRMADEWKALPQEQKVFFQQQADETQAARLALAKTALETSAMEEADMSERLSLPQIKRLNHTRLDLSLTKISEHSSWNMGLALSDHISALRASLLLDVPNAAALARLKDEYEACFSYDPAIQQNEKNMPAFLRACCAACAGTCKADAGFETVSKMIQQFHSFLQRHKLGGSPFIASLKPLVEESVATSWCVVAIVALRPLCHTLCHMFEEGGLLRLSLRDGQLHMGTMHQLLRSIVQSHLARAGDAGTLSVEATRSKVIGEYVICGSTLS</sequence>
<dbReference type="AlphaFoldDB" id="A0A812P292"/>
<dbReference type="Gene3D" id="1.10.30.10">
    <property type="entry name" value="High mobility group box domain"/>
    <property type="match status" value="1"/>
</dbReference>
<evidence type="ECO:0000313" key="2">
    <source>
        <dbReference type="Proteomes" id="UP000649617"/>
    </source>
</evidence>